<proteinExistence type="predicted"/>
<gene>
    <name evidence="2" type="ORF">SAMN05421733_11622</name>
</gene>
<dbReference type="EMBL" id="FMYL01000016">
    <property type="protein sequence ID" value="SDC28951.1"/>
    <property type="molecule type" value="Genomic_DNA"/>
</dbReference>
<keyword evidence="3" id="KW-1185">Reference proteome</keyword>
<dbReference type="OrthoDB" id="6713574at2"/>
<dbReference type="Proteomes" id="UP000242501">
    <property type="component" value="Unassembled WGS sequence"/>
</dbReference>
<dbReference type="STRING" id="1219383.SAMN05421733_11622"/>
<accession>A0A1G6KDM6</accession>
<dbReference type="AlphaFoldDB" id="A0A1G6KDM6"/>
<dbReference type="RefSeq" id="WP_143230141.1">
    <property type="nucleotide sequence ID" value="NZ_FMYL01000016.1"/>
</dbReference>
<dbReference type="Pfam" id="PF12571">
    <property type="entry name" value="Phage_tail_fib"/>
    <property type="match status" value="1"/>
</dbReference>
<dbReference type="InterPro" id="IPR022225">
    <property type="entry name" value="Phage_tail_fibre_N"/>
</dbReference>
<sequence>MSLQFYITSAGKDAALNADLLSVNIQLTKIVVGVGKYDASQTAKTLTALQQPLASFPLNGGSVNQATLRLIASIDSTITSDIFEIGLMTDTGVLFAVASQQNDPILKLVSGITTVLTLGIVLSDLEKSHVQVSVDANSPMAVTLMNQHLAHGNPHPQYALISALNVLIDAYALDTDLSQAVDYLSGLLTQHKSAKNPHPQYLLASTFGVNLPMTASVDTKIVDTNRVYGWDGIGGDTNFAVGGVRWWNSKSGTFTFKPWRSYGQFLLYFDFQPQGSGNVYVKTFSQDGTLISENKVRTYNAAGYDLKETPLKYVFELPQGGYAEIAYDLSVWNKSYGDGSGSIYVNDRPKSFSPVGYTSTVDSSNQSGIENQEQVEGYSIYPAYQWFYYSDSLKNYVQLSDLSTFDKPVKNVPHYHRDHIADQKNKELWAVVEVARQTIALPSSDYTAVSTQVVRAATDSSGDVVLGIPFEMRTVATPNNETLVYSVAYYATEVTKTTKDSSFPENSLTGKRSIYVNRTAS</sequence>
<name>A0A1G6KDM6_9GAMM</name>
<protein>
    <submittedName>
        <fullName evidence="2">Phage tail-collar fibre protein</fullName>
    </submittedName>
</protein>
<evidence type="ECO:0000313" key="3">
    <source>
        <dbReference type="Proteomes" id="UP000242501"/>
    </source>
</evidence>
<feature type="domain" description="Phage tail fibre protein N-terminal" evidence="1">
    <location>
        <begin position="5"/>
        <end position="137"/>
    </location>
</feature>
<reference evidence="3" key="1">
    <citation type="submission" date="2016-09" db="EMBL/GenBank/DDBJ databases">
        <authorList>
            <person name="Varghese N."/>
            <person name="Submissions S."/>
        </authorList>
    </citation>
    <scope>NUCLEOTIDE SEQUENCE [LARGE SCALE GENOMIC DNA]</scope>
    <source>
        <strain evidence="3">ANC 4422</strain>
    </source>
</reference>
<evidence type="ECO:0000313" key="2">
    <source>
        <dbReference type="EMBL" id="SDC28951.1"/>
    </source>
</evidence>
<evidence type="ECO:0000259" key="1">
    <source>
        <dbReference type="Pfam" id="PF12571"/>
    </source>
</evidence>
<organism evidence="2 3">
    <name type="scientific">Acinetobacter boissieri</name>
    <dbReference type="NCBI Taxonomy" id="1219383"/>
    <lineage>
        <taxon>Bacteria</taxon>
        <taxon>Pseudomonadati</taxon>
        <taxon>Pseudomonadota</taxon>
        <taxon>Gammaproteobacteria</taxon>
        <taxon>Moraxellales</taxon>
        <taxon>Moraxellaceae</taxon>
        <taxon>Acinetobacter</taxon>
    </lineage>
</organism>